<dbReference type="AlphaFoldDB" id="R7U315"/>
<protein>
    <submittedName>
        <fullName evidence="1 2">Uncharacterized protein</fullName>
    </submittedName>
</protein>
<evidence type="ECO:0000313" key="3">
    <source>
        <dbReference type="Proteomes" id="UP000014760"/>
    </source>
</evidence>
<reference evidence="1 3" key="2">
    <citation type="journal article" date="2013" name="Nature">
        <title>Insights into bilaterian evolution from three spiralian genomes.</title>
        <authorList>
            <person name="Simakov O."/>
            <person name="Marletaz F."/>
            <person name="Cho S.J."/>
            <person name="Edsinger-Gonzales E."/>
            <person name="Havlak P."/>
            <person name="Hellsten U."/>
            <person name="Kuo D.H."/>
            <person name="Larsson T."/>
            <person name="Lv J."/>
            <person name="Arendt D."/>
            <person name="Savage R."/>
            <person name="Osoegawa K."/>
            <person name="de Jong P."/>
            <person name="Grimwood J."/>
            <person name="Chapman J.A."/>
            <person name="Shapiro H."/>
            <person name="Aerts A."/>
            <person name="Otillar R.P."/>
            <person name="Terry A.Y."/>
            <person name="Boore J.L."/>
            <person name="Grigoriev I.V."/>
            <person name="Lindberg D.R."/>
            <person name="Seaver E.C."/>
            <person name="Weisblat D.A."/>
            <person name="Putnam N.H."/>
            <person name="Rokhsar D.S."/>
        </authorList>
    </citation>
    <scope>NUCLEOTIDE SEQUENCE</scope>
    <source>
        <strain evidence="1 3">I ESC-2004</strain>
    </source>
</reference>
<gene>
    <name evidence="1" type="ORF">CAPTEDRAFT_186404</name>
</gene>
<keyword evidence="3" id="KW-1185">Reference proteome</keyword>
<accession>R7U315</accession>
<name>R7U315_CAPTE</name>
<dbReference type="EnsemblMetazoa" id="CapteT186404">
    <property type="protein sequence ID" value="CapteP186404"/>
    <property type="gene ID" value="CapteG186404"/>
</dbReference>
<sequence length="218" mass="25086">MNIVREFRIVRLIAALKQDIKNAEELLDYIDGELSHCRDEEKESAFRRMRPIVLQALDQKEFMRDKLKADLEELKDILGLAAIEAAMYMRSVRTLLGVRKTIAGDLCLTEAGLPSLVNKADLTDDPLMFTLENCRTANTACAPYIRSLDQHVCDNEDQILKEKARKSARTKYRTYCNLINSELKKHEMYADLNVKEYARLTTTRLCLSSHNLAMERGR</sequence>
<dbReference type="OrthoDB" id="6150661at2759"/>
<dbReference type="EMBL" id="AMQN01009677">
    <property type="status" value="NOT_ANNOTATED_CDS"/>
    <property type="molecule type" value="Genomic_DNA"/>
</dbReference>
<dbReference type="HOGENOM" id="CLU_1267964_0_0_1"/>
<dbReference type="EMBL" id="KB305961">
    <property type="protein sequence ID" value="ELU00481.1"/>
    <property type="molecule type" value="Genomic_DNA"/>
</dbReference>
<proteinExistence type="predicted"/>
<reference evidence="3" key="1">
    <citation type="submission" date="2012-12" db="EMBL/GenBank/DDBJ databases">
        <authorList>
            <person name="Hellsten U."/>
            <person name="Grimwood J."/>
            <person name="Chapman J.A."/>
            <person name="Shapiro H."/>
            <person name="Aerts A."/>
            <person name="Otillar R.P."/>
            <person name="Terry A.Y."/>
            <person name="Boore J.L."/>
            <person name="Simakov O."/>
            <person name="Marletaz F."/>
            <person name="Cho S.-J."/>
            <person name="Edsinger-Gonzales E."/>
            <person name="Havlak P."/>
            <person name="Kuo D.-H."/>
            <person name="Larsson T."/>
            <person name="Lv J."/>
            <person name="Arendt D."/>
            <person name="Savage R."/>
            <person name="Osoegawa K."/>
            <person name="de Jong P."/>
            <person name="Lindberg D.R."/>
            <person name="Seaver E.C."/>
            <person name="Weisblat D.A."/>
            <person name="Putnam N.H."/>
            <person name="Grigoriev I.V."/>
            <person name="Rokhsar D.S."/>
        </authorList>
    </citation>
    <scope>NUCLEOTIDE SEQUENCE</scope>
    <source>
        <strain evidence="3">I ESC-2004</strain>
    </source>
</reference>
<dbReference type="Proteomes" id="UP000014760">
    <property type="component" value="Unassembled WGS sequence"/>
</dbReference>
<organism evidence="1">
    <name type="scientific">Capitella teleta</name>
    <name type="common">Polychaete worm</name>
    <dbReference type="NCBI Taxonomy" id="283909"/>
    <lineage>
        <taxon>Eukaryota</taxon>
        <taxon>Metazoa</taxon>
        <taxon>Spiralia</taxon>
        <taxon>Lophotrochozoa</taxon>
        <taxon>Annelida</taxon>
        <taxon>Polychaeta</taxon>
        <taxon>Sedentaria</taxon>
        <taxon>Scolecida</taxon>
        <taxon>Capitellidae</taxon>
        <taxon>Capitella</taxon>
    </lineage>
</organism>
<evidence type="ECO:0000313" key="2">
    <source>
        <dbReference type="EnsemblMetazoa" id="CapteP186404"/>
    </source>
</evidence>
<reference evidence="2" key="3">
    <citation type="submission" date="2015-06" db="UniProtKB">
        <authorList>
            <consortium name="EnsemblMetazoa"/>
        </authorList>
    </citation>
    <scope>IDENTIFICATION</scope>
</reference>
<evidence type="ECO:0000313" key="1">
    <source>
        <dbReference type="EMBL" id="ELU00481.1"/>
    </source>
</evidence>